<dbReference type="EMBL" id="FN649740">
    <property type="protein sequence ID" value="CBN76954.1"/>
    <property type="molecule type" value="Genomic_DNA"/>
</dbReference>
<dbReference type="InterPro" id="IPR005024">
    <property type="entry name" value="Snf7_fam"/>
</dbReference>
<keyword evidence="3" id="KW-1185">Reference proteome</keyword>
<feature type="compositionally biased region" description="Basic and acidic residues" evidence="1">
    <location>
        <begin position="8"/>
        <end position="34"/>
    </location>
</feature>
<dbReference type="OrthoDB" id="5594417at2759"/>
<dbReference type="Proteomes" id="UP000002630">
    <property type="component" value="Linkage Group LG15"/>
</dbReference>
<proteinExistence type="predicted"/>
<feature type="region of interest" description="Disordered" evidence="1">
    <location>
        <begin position="176"/>
        <end position="198"/>
    </location>
</feature>
<evidence type="ECO:0000313" key="2">
    <source>
        <dbReference type="EMBL" id="CBN76954.1"/>
    </source>
</evidence>
<accession>D8LJ70</accession>
<evidence type="ECO:0000256" key="1">
    <source>
        <dbReference type="SAM" id="MobiDB-lite"/>
    </source>
</evidence>
<dbReference type="AlphaFoldDB" id="D8LJ70"/>
<organism evidence="2 3">
    <name type="scientific">Ectocarpus siliculosus</name>
    <name type="common">Brown alga</name>
    <name type="synonym">Conferva siliculosa</name>
    <dbReference type="NCBI Taxonomy" id="2880"/>
    <lineage>
        <taxon>Eukaryota</taxon>
        <taxon>Sar</taxon>
        <taxon>Stramenopiles</taxon>
        <taxon>Ochrophyta</taxon>
        <taxon>PX clade</taxon>
        <taxon>Phaeophyceae</taxon>
        <taxon>Ectocarpales</taxon>
        <taxon>Ectocarpaceae</taxon>
        <taxon>Ectocarpus</taxon>
    </lineage>
</organism>
<gene>
    <name evidence="2" type="ORF">Esi_0024_0101</name>
</gene>
<protein>
    <submittedName>
        <fullName evidence="2">Similar to chromatin modifying protein 2B</fullName>
    </submittedName>
</protein>
<dbReference type="PANTHER" id="PTHR10476">
    <property type="entry name" value="CHARGED MULTIVESICULAR BODY PROTEIN"/>
    <property type="match status" value="1"/>
</dbReference>
<evidence type="ECO:0000313" key="3">
    <source>
        <dbReference type="Proteomes" id="UP000002630"/>
    </source>
</evidence>
<dbReference type="EMBL" id="FN648420">
    <property type="protein sequence ID" value="CBN76954.1"/>
    <property type="molecule type" value="Genomic_DNA"/>
</dbReference>
<dbReference type="GO" id="GO:0007034">
    <property type="term" value="P:vacuolar transport"/>
    <property type="evidence" value="ECO:0007669"/>
    <property type="project" value="InterPro"/>
</dbReference>
<dbReference type="InParanoid" id="D8LJ70"/>
<reference evidence="2 3" key="1">
    <citation type="journal article" date="2010" name="Nature">
        <title>The Ectocarpus genome and the independent evolution of multicellularity in brown algae.</title>
        <authorList>
            <person name="Cock J.M."/>
            <person name="Sterck L."/>
            <person name="Rouze P."/>
            <person name="Scornet D."/>
            <person name="Allen A.E."/>
            <person name="Amoutzias G."/>
            <person name="Anthouard V."/>
            <person name="Artiguenave F."/>
            <person name="Aury J.M."/>
            <person name="Badger J.H."/>
            <person name="Beszteri B."/>
            <person name="Billiau K."/>
            <person name="Bonnet E."/>
            <person name="Bothwell J.H."/>
            <person name="Bowler C."/>
            <person name="Boyen C."/>
            <person name="Brownlee C."/>
            <person name="Carrano C.J."/>
            <person name="Charrier B."/>
            <person name="Cho G.Y."/>
            <person name="Coelho S.M."/>
            <person name="Collen J."/>
            <person name="Corre E."/>
            <person name="Da Silva C."/>
            <person name="Delage L."/>
            <person name="Delaroque N."/>
            <person name="Dittami S.M."/>
            <person name="Doulbeau S."/>
            <person name="Elias M."/>
            <person name="Farnham G."/>
            <person name="Gachon C.M."/>
            <person name="Gschloessl B."/>
            <person name="Heesch S."/>
            <person name="Jabbari K."/>
            <person name="Jubin C."/>
            <person name="Kawai H."/>
            <person name="Kimura K."/>
            <person name="Kloareg B."/>
            <person name="Kupper F.C."/>
            <person name="Lang D."/>
            <person name="Le Bail A."/>
            <person name="Leblanc C."/>
            <person name="Lerouge P."/>
            <person name="Lohr M."/>
            <person name="Lopez P.J."/>
            <person name="Martens C."/>
            <person name="Maumus F."/>
            <person name="Michel G."/>
            <person name="Miranda-Saavedra D."/>
            <person name="Morales J."/>
            <person name="Moreau H."/>
            <person name="Motomura T."/>
            <person name="Nagasato C."/>
            <person name="Napoli C.A."/>
            <person name="Nelson D.R."/>
            <person name="Nyvall-Collen P."/>
            <person name="Peters A.F."/>
            <person name="Pommier C."/>
            <person name="Potin P."/>
            <person name="Poulain J."/>
            <person name="Quesneville H."/>
            <person name="Read B."/>
            <person name="Rensing S.A."/>
            <person name="Ritter A."/>
            <person name="Rousvoal S."/>
            <person name="Samanta M."/>
            <person name="Samson G."/>
            <person name="Schroeder D.C."/>
            <person name="Segurens B."/>
            <person name="Strittmatter M."/>
            <person name="Tonon T."/>
            <person name="Tregear J.W."/>
            <person name="Valentin K."/>
            <person name="von Dassow P."/>
            <person name="Yamagishi T."/>
            <person name="Van de Peer Y."/>
            <person name="Wincker P."/>
        </authorList>
    </citation>
    <scope>NUCLEOTIDE SEQUENCE [LARGE SCALE GENOMIC DNA]</scope>
    <source>
        <strain evidence="3">Ec32 / CCAP1310/4</strain>
    </source>
</reference>
<dbReference type="OMA" id="MEMSEEM"/>
<dbReference type="STRING" id="2880.D8LJ70"/>
<dbReference type="eggNOG" id="KOG3231">
    <property type="taxonomic scope" value="Eukaryota"/>
</dbReference>
<feature type="region of interest" description="Disordered" evidence="1">
    <location>
        <begin position="1"/>
        <end position="34"/>
    </location>
</feature>
<dbReference type="Pfam" id="PF03357">
    <property type="entry name" value="Snf7"/>
    <property type="match status" value="1"/>
</dbReference>
<dbReference type="Gene3D" id="6.10.140.1230">
    <property type="match status" value="1"/>
</dbReference>
<sequence length="213" mass="22588">MFHKKKPDPKAAAKDAKRAVRSGERDLDKEIRNLDRSEKSLVAEIKKTAKGGNQGATRTLAKQLVQLRAQKDQLYSARAKLAGVGNAATTAATSASLAGVMGNVAGVMKKVNEAVSTEETAKIMQQFAVENEKMNMSEEMMDDALIDAFDGEGVEEEADGVVGQVLAELGLEMDGKMVDAPTNTPAGVARPSEAEDAKLDAKTEELLAQLGAL</sequence>
<name>D8LJ70_ECTSI</name>